<proteinExistence type="predicted"/>
<reference evidence="2" key="1">
    <citation type="journal article" date="2018" name="Data Brief">
        <title>Genome sequence data from 17 accessions of Ensete ventricosum, a staple food crop for millions in Ethiopia.</title>
        <authorList>
            <person name="Yemataw Z."/>
            <person name="Muzemil S."/>
            <person name="Ambachew D."/>
            <person name="Tripathi L."/>
            <person name="Tesfaye K."/>
            <person name="Chala A."/>
            <person name="Farbos A."/>
            <person name="O'Neill P."/>
            <person name="Moore K."/>
            <person name="Grant M."/>
            <person name="Studholme D.J."/>
        </authorList>
    </citation>
    <scope>NUCLEOTIDE SEQUENCE [LARGE SCALE GENOMIC DNA]</scope>
    <source>
        <tissue evidence="2">Leaf</tissue>
    </source>
</reference>
<gene>
    <name evidence="2" type="ORF">BHM03_00041518</name>
</gene>
<sequence>MDLKSGYKVVEKISLRLCTILFSQRHYSTPKRRQLVNKISRYQSCKRVNEIHSHRNPDRWDKYRNLMDADVLFLPLSHRIPFRNRRSATHSSRTLDKGGQGDADERKERKKLPGDESGGRRRSLSVSGVRHGDPSRFSRGAHMAMAEEQQPSRQFEE</sequence>
<feature type="region of interest" description="Disordered" evidence="1">
    <location>
        <begin position="83"/>
        <end position="157"/>
    </location>
</feature>
<organism evidence="2">
    <name type="scientific">Ensete ventricosum</name>
    <name type="common">Abyssinian banana</name>
    <name type="synonym">Musa ensete</name>
    <dbReference type="NCBI Taxonomy" id="4639"/>
    <lineage>
        <taxon>Eukaryota</taxon>
        <taxon>Viridiplantae</taxon>
        <taxon>Streptophyta</taxon>
        <taxon>Embryophyta</taxon>
        <taxon>Tracheophyta</taxon>
        <taxon>Spermatophyta</taxon>
        <taxon>Magnoliopsida</taxon>
        <taxon>Liliopsida</taxon>
        <taxon>Zingiberales</taxon>
        <taxon>Musaceae</taxon>
        <taxon>Ensete</taxon>
    </lineage>
</organism>
<name>A0A445MKQ1_ENSVE</name>
<dbReference type="Proteomes" id="UP000290560">
    <property type="component" value="Unassembled WGS sequence"/>
</dbReference>
<accession>A0A445MKQ1</accession>
<protein>
    <submittedName>
        <fullName evidence="2">Uncharacterized protein</fullName>
    </submittedName>
</protein>
<dbReference type="EMBL" id="KV876351">
    <property type="protein sequence ID" value="RZR74701.1"/>
    <property type="molecule type" value="Genomic_DNA"/>
</dbReference>
<dbReference type="AlphaFoldDB" id="A0A445MKQ1"/>
<evidence type="ECO:0000313" key="2">
    <source>
        <dbReference type="EMBL" id="RZR74701.1"/>
    </source>
</evidence>
<feature type="compositionally biased region" description="Basic and acidic residues" evidence="1">
    <location>
        <begin position="103"/>
        <end position="119"/>
    </location>
</feature>
<evidence type="ECO:0000256" key="1">
    <source>
        <dbReference type="SAM" id="MobiDB-lite"/>
    </source>
</evidence>